<dbReference type="EMBL" id="KL584753">
    <property type="protein sequence ID" value="KEQ97626.1"/>
    <property type="molecule type" value="Genomic_DNA"/>
</dbReference>
<dbReference type="GO" id="GO:0015031">
    <property type="term" value="P:protein transport"/>
    <property type="evidence" value="ECO:0007669"/>
    <property type="project" value="UniProtKB-KW"/>
</dbReference>
<dbReference type="InParanoid" id="A0A074ZGD9"/>
<dbReference type="Pfam" id="PF12931">
    <property type="entry name" value="TPR_Sec16"/>
    <property type="match status" value="1"/>
</dbReference>
<dbReference type="Proteomes" id="UP000030641">
    <property type="component" value="Unassembled WGS sequence"/>
</dbReference>
<evidence type="ECO:0000313" key="19">
    <source>
        <dbReference type="Proteomes" id="UP000030641"/>
    </source>
</evidence>
<dbReference type="GO" id="GO:0005198">
    <property type="term" value="F:structural molecule activity"/>
    <property type="evidence" value="ECO:0007669"/>
    <property type="project" value="TreeGrafter"/>
</dbReference>
<evidence type="ECO:0000256" key="8">
    <source>
        <dbReference type="ARBA" id="ARBA00022737"/>
    </source>
</evidence>
<evidence type="ECO:0000256" key="14">
    <source>
        <dbReference type="ARBA" id="ARBA00025471"/>
    </source>
</evidence>
<evidence type="ECO:0000256" key="16">
    <source>
        <dbReference type="SAM" id="MobiDB-lite"/>
    </source>
</evidence>
<gene>
    <name evidence="18" type="ORF">AUEXF2481DRAFT_72619</name>
</gene>
<dbReference type="InterPro" id="IPR040251">
    <property type="entry name" value="SEC31-like"/>
</dbReference>
<evidence type="ECO:0000256" key="5">
    <source>
        <dbReference type="ARBA" id="ARBA00021236"/>
    </source>
</evidence>
<accession>A0A074ZGD9</accession>
<comment type="subcellular location">
    <subcellularLocation>
        <location evidence="1">Cytoplasmic vesicle</location>
        <location evidence="1">COPII-coated vesicle membrane</location>
        <topology evidence="1">Peripheral membrane protein</topology>
        <orientation evidence="1">Cytoplasmic side</orientation>
    </subcellularLocation>
    <subcellularLocation>
        <location evidence="2">Endoplasmic reticulum membrane</location>
        <topology evidence="2">Peripheral membrane protein</topology>
        <orientation evidence="2">Cytoplasmic side</orientation>
    </subcellularLocation>
</comment>
<dbReference type="Gene3D" id="1.25.40.1030">
    <property type="match status" value="1"/>
</dbReference>
<evidence type="ECO:0000256" key="7">
    <source>
        <dbReference type="ARBA" id="ARBA00022574"/>
    </source>
</evidence>
<dbReference type="PROSITE" id="PS50082">
    <property type="entry name" value="WD_REPEATS_2"/>
    <property type="match status" value="1"/>
</dbReference>
<dbReference type="STRING" id="1043005.A0A074ZGD9"/>
<keyword evidence="9" id="KW-0256">Endoplasmic reticulum</keyword>
<evidence type="ECO:0000256" key="12">
    <source>
        <dbReference type="ARBA" id="ARBA00023136"/>
    </source>
</evidence>
<dbReference type="GO" id="GO:0005789">
    <property type="term" value="C:endoplasmic reticulum membrane"/>
    <property type="evidence" value="ECO:0007669"/>
    <property type="project" value="UniProtKB-SubCell"/>
</dbReference>
<dbReference type="InterPro" id="IPR015943">
    <property type="entry name" value="WD40/YVTN_repeat-like_dom_sf"/>
</dbReference>
<evidence type="ECO:0000256" key="4">
    <source>
        <dbReference type="ARBA" id="ARBA00013507"/>
    </source>
</evidence>
<evidence type="ECO:0000256" key="11">
    <source>
        <dbReference type="ARBA" id="ARBA00022927"/>
    </source>
</evidence>
<feature type="repeat" description="WD" evidence="15">
    <location>
        <begin position="256"/>
        <end position="298"/>
    </location>
</feature>
<feature type="region of interest" description="Disordered" evidence="16">
    <location>
        <begin position="488"/>
        <end position="511"/>
    </location>
</feature>
<protein>
    <recommendedName>
        <fullName evidence="5">Protein transport protein SEC31</fullName>
    </recommendedName>
    <alternativeName>
        <fullName evidence="4">Protein transport protein sec31</fullName>
    </alternativeName>
</protein>
<comment type="similarity">
    <text evidence="3">Belongs to the WD repeat SEC31 family.</text>
</comment>
<dbReference type="PANTHER" id="PTHR13923:SF11">
    <property type="entry name" value="SECRETORY 31, ISOFORM D"/>
    <property type="match status" value="1"/>
</dbReference>
<feature type="domain" description="Sec16 Sec23-binding" evidence="17">
    <location>
        <begin position="547"/>
        <end position="776"/>
    </location>
</feature>
<dbReference type="InterPro" id="IPR001680">
    <property type="entry name" value="WD40_rpt"/>
</dbReference>
<keyword evidence="8" id="KW-0677">Repeat</keyword>
<dbReference type="FunFam" id="2.130.10.10:FF:000193">
    <property type="entry name" value="Protein transport protein SEC31, putative"/>
    <property type="match status" value="1"/>
</dbReference>
<name>A0A074ZGD9_AURSE</name>
<dbReference type="InterPro" id="IPR036322">
    <property type="entry name" value="WD40_repeat_dom_sf"/>
</dbReference>
<keyword evidence="10" id="KW-0931">ER-Golgi transport</keyword>
<dbReference type="PANTHER" id="PTHR13923">
    <property type="entry name" value="SEC31-RELATED PROTEIN"/>
    <property type="match status" value="1"/>
</dbReference>
<evidence type="ECO:0000256" key="6">
    <source>
        <dbReference type="ARBA" id="ARBA00022448"/>
    </source>
</evidence>
<dbReference type="FunCoup" id="A0A074ZGD9">
    <property type="interactions" value="728"/>
</dbReference>
<evidence type="ECO:0000256" key="15">
    <source>
        <dbReference type="PROSITE-ProRule" id="PRU00221"/>
    </source>
</evidence>
<dbReference type="Gene3D" id="2.130.10.10">
    <property type="entry name" value="YVTN repeat-like/Quinoprotein amine dehydrogenase"/>
    <property type="match status" value="1"/>
</dbReference>
<dbReference type="GO" id="GO:0090110">
    <property type="term" value="P:COPII-coated vesicle cargo loading"/>
    <property type="evidence" value="ECO:0007669"/>
    <property type="project" value="TreeGrafter"/>
</dbReference>
<evidence type="ECO:0000256" key="13">
    <source>
        <dbReference type="ARBA" id="ARBA00023329"/>
    </source>
</evidence>
<dbReference type="GO" id="GO:0030127">
    <property type="term" value="C:COPII vesicle coat"/>
    <property type="evidence" value="ECO:0007669"/>
    <property type="project" value="TreeGrafter"/>
</dbReference>
<dbReference type="SMART" id="SM00320">
    <property type="entry name" value="WD40"/>
    <property type="match status" value="5"/>
</dbReference>
<evidence type="ECO:0000313" key="18">
    <source>
        <dbReference type="EMBL" id="KEQ97626.1"/>
    </source>
</evidence>
<feature type="compositionally biased region" description="Polar residues" evidence="16">
    <location>
        <begin position="1002"/>
        <end position="1017"/>
    </location>
</feature>
<evidence type="ECO:0000256" key="10">
    <source>
        <dbReference type="ARBA" id="ARBA00022892"/>
    </source>
</evidence>
<dbReference type="Pfam" id="PF00400">
    <property type="entry name" value="WD40"/>
    <property type="match status" value="1"/>
</dbReference>
<keyword evidence="12" id="KW-0472">Membrane</keyword>
<dbReference type="HOGENOM" id="CLU_003033_2_0_1"/>
<evidence type="ECO:0000256" key="9">
    <source>
        <dbReference type="ARBA" id="ARBA00022824"/>
    </source>
</evidence>
<dbReference type="RefSeq" id="XP_013346438.1">
    <property type="nucleotide sequence ID" value="XM_013490984.1"/>
</dbReference>
<sequence length="1294" mass="137842">MVRLREIPRTAAFAWSPGSAPPLIATGTRAGAVDDDFSTETNLELWDLQLDQIDATTDLSPVGSISTDSKFYDIAWSQPTADRSRGIIAGALENGSLDLWDAEKLRSSPSDSFMSRTTKHSGAVKAVQFNHSKHDLLATAGAKGELFIYDLNNIANPFRLGGGAARADDYECLDWNKGAKVPHILATGSSGGFVTIWDVRQKKENLTLNNFGRKPVSAVAWDPDVATKLMTAIPNDQDPLILMWDLRNSSAPERILRGHELGVLSLSWCLQDSSLLLSCGKDNRTVAWNPQTGESYGDFPVVKNSTFQTRWNPHNPGLLATASFDGKIAVQTIQNTNAESDEKTAAQQDLESDDFFNQVQSQPQHVTFSLPKAPKWMQRPAGVSFGFGGKLVRLATDATSKKSTVTIDTFAVDSAFTEASQKFEESLKGGDLASICESKISAATNEEEKADWQVIETLNAGKSRKKLREYLGFADETDVAQKTADISVNGDVEKPKDDDENSFFGNDTADGEDGDNFLADLAATKGAKTNQPFHIVSGQESDADKNITRALMLGNFESALDVCLKDGRMSDAFMIAICGGQKCMDKVQTAYLKQKAKGPNYLRLLASIVGKNLWDVVHNADLSNWKEVMATLCTFADETEFSDLCEALGDRLEESLSESADKGTLRRDASFCFLAGSKLEKVVTIWAQELQEKESAGLEAADGETGFSVHARTLQDFIEKVTVFRQVVNFQDADRQSTENFKLAPLYTKYTEYADILASHGQLQVAEKYLDLLPSKYPAAEVAQQRVKLANRTKPVVPQVQRQPAAAARVAAPVAPYSGAPTPAPLAAANPYAPSGGIMSTPGPVGVPNAYAPPGAAQPAAVSNPYAPPAQAYAPMGYQPQQTSAYGQPGPYGAPAAPIAPPRGITPSAVPPPPKKGETQQWNDLPEGFSKPVQPSRRGTPGVAAMSSPFPNAPVMSPPPPGSAYGQQPAAVLPPPPKAGQMPPRIMSPPSGPPQIQRPISAASNAYTPASVQQPSASMLPPPQQAPPLGRGPSPYNPPPTTTASGPASNRYAPAPGSQPTPAVGGMPLPRNVAPPPNPYGAAAPSPYAPAASAYAPRAPATPYGQVPTPSQPLAPQAIPPPPQGPPRGPPQGPPRAAPPQAAPPQATPPPAVAAPQQMPSRPSTAQSQRSAPAAAKYPPGDRSHIPSNAMPVYEILSADMARVKSRAPASFIAPVNDAEKRLNILFDHLNNETLVKSDTIAMLVEIAQALQARDFDRATAVLTEMMKVKLEAEGAHWMVGVKRLVAMSKATPA</sequence>
<evidence type="ECO:0000256" key="1">
    <source>
        <dbReference type="ARBA" id="ARBA00004299"/>
    </source>
</evidence>
<keyword evidence="11" id="KW-0653">Protein transport</keyword>
<keyword evidence="13" id="KW-0968">Cytoplasmic vesicle</keyword>
<dbReference type="GO" id="GO:0007029">
    <property type="term" value="P:endoplasmic reticulum organization"/>
    <property type="evidence" value="ECO:0007669"/>
    <property type="project" value="TreeGrafter"/>
</dbReference>
<dbReference type="OrthoDB" id="542917at2759"/>
<feature type="compositionally biased region" description="Polar residues" evidence="16">
    <location>
        <begin position="1161"/>
        <end position="1171"/>
    </location>
</feature>
<dbReference type="Gene3D" id="1.20.940.10">
    <property type="entry name" value="Functional domain of the splicing factor Prp18"/>
    <property type="match status" value="1"/>
</dbReference>
<feature type="compositionally biased region" description="Pro residues" evidence="16">
    <location>
        <begin position="1110"/>
        <end position="1153"/>
    </location>
</feature>
<feature type="region of interest" description="Disordered" evidence="16">
    <location>
        <begin position="880"/>
        <end position="1187"/>
    </location>
</feature>
<feature type="compositionally biased region" description="Low complexity" evidence="16">
    <location>
        <begin position="880"/>
        <end position="907"/>
    </location>
</feature>
<feature type="compositionally biased region" description="Low complexity" evidence="16">
    <location>
        <begin position="1080"/>
        <end position="1104"/>
    </location>
</feature>
<keyword evidence="19" id="KW-1185">Reference proteome</keyword>
<dbReference type="OMA" id="WLERPCG"/>
<proteinExistence type="inferred from homology"/>
<comment type="function">
    <text evidence="14">Component of the coat protein complex II (COPII) which promotes the formation of transport vesicles from the endoplasmic reticulum (ER). The coat has two main functions, the physical deformation of the endoplasmic reticulum membrane into vesicles and the selection of cargo molecules.</text>
</comment>
<keyword evidence="7 15" id="KW-0853">WD repeat</keyword>
<dbReference type="GeneID" id="25371142"/>
<dbReference type="InterPro" id="IPR024298">
    <property type="entry name" value="Sec16_Sec23-bd"/>
</dbReference>
<evidence type="ECO:0000259" key="17">
    <source>
        <dbReference type="Pfam" id="PF12931"/>
    </source>
</evidence>
<keyword evidence="6" id="KW-0813">Transport</keyword>
<dbReference type="SUPFAM" id="SSF50978">
    <property type="entry name" value="WD40 repeat-like"/>
    <property type="match status" value="1"/>
</dbReference>
<evidence type="ECO:0000256" key="2">
    <source>
        <dbReference type="ARBA" id="ARBA00004397"/>
    </source>
</evidence>
<reference evidence="18 19" key="1">
    <citation type="journal article" date="2014" name="BMC Genomics">
        <title>Genome sequencing of four Aureobasidium pullulans varieties: biotechnological potential, stress tolerance, and description of new species.</title>
        <authorList>
            <person name="Gostin Ar C."/>
            <person name="Ohm R.A."/>
            <person name="Kogej T."/>
            <person name="Sonjak S."/>
            <person name="Turk M."/>
            <person name="Zajc J."/>
            <person name="Zalar P."/>
            <person name="Grube M."/>
            <person name="Sun H."/>
            <person name="Han J."/>
            <person name="Sharma A."/>
            <person name="Chiniquy J."/>
            <person name="Ngan C.Y."/>
            <person name="Lipzen A."/>
            <person name="Barry K."/>
            <person name="Grigoriev I.V."/>
            <person name="Gunde-Cimerman N."/>
        </authorList>
    </citation>
    <scope>NUCLEOTIDE SEQUENCE [LARGE SCALE GENOMIC DNA]</scope>
    <source>
        <strain evidence="18 19">EXF-2481</strain>
    </source>
</reference>
<dbReference type="GO" id="GO:0070971">
    <property type="term" value="C:endoplasmic reticulum exit site"/>
    <property type="evidence" value="ECO:0007669"/>
    <property type="project" value="TreeGrafter"/>
</dbReference>
<organism evidence="18 19">
    <name type="scientific">Aureobasidium subglaciale (strain EXF-2481)</name>
    <name type="common">Aureobasidium pullulans var. subglaciale</name>
    <dbReference type="NCBI Taxonomy" id="1043005"/>
    <lineage>
        <taxon>Eukaryota</taxon>
        <taxon>Fungi</taxon>
        <taxon>Dikarya</taxon>
        <taxon>Ascomycota</taxon>
        <taxon>Pezizomycotina</taxon>
        <taxon>Dothideomycetes</taxon>
        <taxon>Dothideomycetidae</taxon>
        <taxon>Dothideales</taxon>
        <taxon>Saccotheciaceae</taxon>
        <taxon>Aureobasidium</taxon>
    </lineage>
</organism>
<evidence type="ECO:0000256" key="3">
    <source>
        <dbReference type="ARBA" id="ARBA00009358"/>
    </source>
</evidence>